<dbReference type="RefSeq" id="WP_339549714.1">
    <property type="nucleotide sequence ID" value="NZ_JBBHLD010000011.1"/>
</dbReference>
<accession>A0ABU8R8B4</accession>
<dbReference type="Gene3D" id="2.70.98.10">
    <property type="match status" value="1"/>
</dbReference>
<organism evidence="1 2">
    <name type="scientific">Pseudomonas kermanshahensis</name>
    <dbReference type="NCBI Taxonomy" id="2745482"/>
    <lineage>
        <taxon>Bacteria</taxon>
        <taxon>Pseudomonadati</taxon>
        <taxon>Pseudomonadota</taxon>
        <taxon>Gammaproteobacteria</taxon>
        <taxon>Pseudomonadales</taxon>
        <taxon>Pseudomonadaceae</taxon>
        <taxon>Pseudomonas</taxon>
    </lineage>
</organism>
<evidence type="ECO:0000313" key="2">
    <source>
        <dbReference type="Proteomes" id="UP001377692"/>
    </source>
</evidence>
<proteinExistence type="predicted"/>
<reference evidence="1 2" key="1">
    <citation type="submission" date="2024-02" db="EMBL/GenBank/DDBJ databases">
        <title>Identification of pathogenicity and growth-promoting functions of Pseudomonas putida variants.</title>
        <authorList>
            <person name="Sun J."/>
        </authorList>
    </citation>
    <scope>NUCLEOTIDE SEQUENCE [LARGE SCALE GENOMIC DNA]</scope>
    <source>
        <strain evidence="1 2">A04</strain>
    </source>
</reference>
<dbReference type="InterPro" id="IPR014718">
    <property type="entry name" value="GH-type_carb-bd"/>
</dbReference>
<sequence length="289" mass="31987">MQPLVLSNATWSVGLLPAWGGRIAHLRAEGLDVLLPISAEHFDPLDWPRAGAYPLVPYSNRIRNAQLQFAGQAYTLPAHPAARPHTLHGVVHTLAWHVLEPCAGQLTLACDYQGEHWPWAFRAEQRFVLEGNRLSIVLALLNQGDSPMPAGLGLHPYFQRHAGLNVRYQVGREWQIDDQYLATGGFRQATQPVSIDADDAQALAHYQSCWDGLLELDYPAGSLKLQASPPLSHFVAFAPAGSRYLCLEPVSHLANAFNQPEQAWGDTGTQVLGPGQRLEATLEFTWQRR</sequence>
<dbReference type="Proteomes" id="UP001377692">
    <property type="component" value="Unassembled WGS sequence"/>
</dbReference>
<name>A0ABU8R8B4_9PSED</name>
<dbReference type="InterPro" id="IPR008183">
    <property type="entry name" value="Aldose_1/G6P_1-epimerase"/>
</dbReference>
<evidence type="ECO:0000313" key="1">
    <source>
        <dbReference type="EMBL" id="MEJ5905949.1"/>
    </source>
</evidence>
<dbReference type="InterPro" id="IPR011013">
    <property type="entry name" value="Gal_mutarotase_sf_dom"/>
</dbReference>
<dbReference type="SUPFAM" id="SSF74650">
    <property type="entry name" value="Galactose mutarotase-like"/>
    <property type="match status" value="1"/>
</dbReference>
<dbReference type="CDD" id="cd09021">
    <property type="entry name" value="Aldose_epim_Ec_YphB"/>
    <property type="match status" value="1"/>
</dbReference>
<gene>
    <name evidence="1" type="ORF">V7V80_14760</name>
</gene>
<comment type="caution">
    <text evidence="1">The sequence shown here is derived from an EMBL/GenBank/DDBJ whole genome shotgun (WGS) entry which is preliminary data.</text>
</comment>
<dbReference type="Pfam" id="PF01263">
    <property type="entry name" value="Aldose_epim"/>
    <property type="match status" value="1"/>
</dbReference>
<keyword evidence="2" id="KW-1185">Reference proteome</keyword>
<protein>
    <submittedName>
        <fullName evidence="1">Aldose 1-epimerase</fullName>
    </submittedName>
</protein>
<dbReference type="EMBL" id="JBBHLD010000011">
    <property type="protein sequence ID" value="MEJ5905949.1"/>
    <property type="molecule type" value="Genomic_DNA"/>
</dbReference>